<accession>A0A6A5TPJ6</accession>
<feature type="transmembrane region" description="Helical" evidence="8">
    <location>
        <begin position="21"/>
        <end position="40"/>
    </location>
</feature>
<dbReference type="OrthoDB" id="5591789at2759"/>
<evidence type="ECO:0000256" key="6">
    <source>
        <dbReference type="ARBA" id="ARBA00023034"/>
    </source>
</evidence>
<feature type="transmembrane region" description="Helical" evidence="8">
    <location>
        <begin position="113"/>
        <end position="132"/>
    </location>
</feature>
<comment type="similarity">
    <text evidence="3">Belongs to the TVP18 family.</text>
</comment>
<protein>
    <recommendedName>
        <fullName evidence="11">Golgi apparatus membrane protein TVP18</fullName>
    </recommendedName>
</protein>
<feature type="transmembrane region" description="Helical" evidence="8">
    <location>
        <begin position="89"/>
        <end position="107"/>
    </location>
</feature>
<dbReference type="InterPro" id="IPR019365">
    <property type="entry name" value="TVP18/Ca-channel_flower"/>
</dbReference>
<dbReference type="Pfam" id="PF10233">
    <property type="entry name" value="Cg6151-P"/>
    <property type="match status" value="1"/>
</dbReference>
<dbReference type="GO" id="GO:0016192">
    <property type="term" value="P:vesicle-mediated transport"/>
    <property type="evidence" value="ECO:0007669"/>
    <property type="project" value="TreeGrafter"/>
</dbReference>
<evidence type="ECO:0000313" key="10">
    <source>
        <dbReference type="Proteomes" id="UP000800035"/>
    </source>
</evidence>
<sequence length="153" mass="16745">MGFMDTLKDEMKTRNFSIYGQWCGILCIVLCFALGISNIFTVHPLVIPFSIVCLVCAFIIIFIEIPLLLRICPTSPKFDSFIRKFETNYMRAAIYAVMSVVQWVSIVADVTSLIAAAVFLMFAALLYALAGVKGQAFQGSKALGGAGVAQMII</sequence>
<evidence type="ECO:0000256" key="2">
    <source>
        <dbReference type="ARBA" id="ARBA00004653"/>
    </source>
</evidence>
<evidence type="ECO:0000256" key="5">
    <source>
        <dbReference type="ARBA" id="ARBA00022989"/>
    </source>
</evidence>
<comment type="function">
    <text evidence="1">Golgi membrane protein involved in vesicular trafficking.</text>
</comment>
<keyword evidence="10" id="KW-1185">Reference proteome</keyword>
<evidence type="ECO:0000256" key="7">
    <source>
        <dbReference type="ARBA" id="ARBA00023136"/>
    </source>
</evidence>
<evidence type="ECO:0008006" key="11">
    <source>
        <dbReference type="Google" id="ProtNLM"/>
    </source>
</evidence>
<keyword evidence="4 8" id="KW-0812">Transmembrane</keyword>
<proteinExistence type="inferred from homology"/>
<reference evidence="9" key="1">
    <citation type="journal article" date="2020" name="Stud. Mycol.">
        <title>101 Dothideomycetes genomes: a test case for predicting lifestyles and emergence of pathogens.</title>
        <authorList>
            <person name="Haridas S."/>
            <person name="Albert R."/>
            <person name="Binder M."/>
            <person name="Bloem J."/>
            <person name="Labutti K."/>
            <person name="Salamov A."/>
            <person name="Andreopoulos B."/>
            <person name="Baker S."/>
            <person name="Barry K."/>
            <person name="Bills G."/>
            <person name="Bluhm B."/>
            <person name="Cannon C."/>
            <person name="Castanera R."/>
            <person name="Culley D."/>
            <person name="Daum C."/>
            <person name="Ezra D."/>
            <person name="Gonzalez J."/>
            <person name="Henrissat B."/>
            <person name="Kuo A."/>
            <person name="Liang C."/>
            <person name="Lipzen A."/>
            <person name="Lutzoni F."/>
            <person name="Magnuson J."/>
            <person name="Mondo S."/>
            <person name="Nolan M."/>
            <person name="Ohm R."/>
            <person name="Pangilinan J."/>
            <person name="Park H.-J."/>
            <person name="Ramirez L."/>
            <person name="Alfaro M."/>
            <person name="Sun H."/>
            <person name="Tritt A."/>
            <person name="Yoshinaga Y."/>
            <person name="Zwiers L.-H."/>
            <person name="Turgeon B."/>
            <person name="Goodwin S."/>
            <person name="Spatafora J."/>
            <person name="Crous P."/>
            <person name="Grigoriev I."/>
        </authorList>
    </citation>
    <scope>NUCLEOTIDE SEQUENCE</scope>
    <source>
        <strain evidence="9">CBS 675.92</strain>
    </source>
</reference>
<evidence type="ECO:0000256" key="4">
    <source>
        <dbReference type="ARBA" id="ARBA00022692"/>
    </source>
</evidence>
<evidence type="ECO:0000256" key="1">
    <source>
        <dbReference type="ARBA" id="ARBA00003246"/>
    </source>
</evidence>
<keyword evidence="6" id="KW-0333">Golgi apparatus</keyword>
<dbReference type="AlphaFoldDB" id="A0A6A5TPJ6"/>
<dbReference type="Proteomes" id="UP000800035">
    <property type="component" value="Unassembled WGS sequence"/>
</dbReference>
<evidence type="ECO:0000313" key="9">
    <source>
        <dbReference type="EMBL" id="KAF1953612.1"/>
    </source>
</evidence>
<evidence type="ECO:0000256" key="3">
    <source>
        <dbReference type="ARBA" id="ARBA00005738"/>
    </source>
</evidence>
<comment type="subcellular location">
    <subcellularLocation>
        <location evidence="2">Golgi apparatus membrane</location>
        <topology evidence="2">Multi-pass membrane protein</topology>
    </subcellularLocation>
</comment>
<feature type="transmembrane region" description="Helical" evidence="8">
    <location>
        <begin position="46"/>
        <end position="69"/>
    </location>
</feature>
<dbReference type="SMART" id="SM01077">
    <property type="entry name" value="Cg6151-P"/>
    <property type="match status" value="1"/>
</dbReference>
<evidence type="ECO:0000256" key="8">
    <source>
        <dbReference type="SAM" id="Phobius"/>
    </source>
</evidence>
<organism evidence="9 10">
    <name type="scientific">Byssothecium circinans</name>
    <dbReference type="NCBI Taxonomy" id="147558"/>
    <lineage>
        <taxon>Eukaryota</taxon>
        <taxon>Fungi</taxon>
        <taxon>Dikarya</taxon>
        <taxon>Ascomycota</taxon>
        <taxon>Pezizomycotina</taxon>
        <taxon>Dothideomycetes</taxon>
        <taxon>Pleosporomycetidae</taxon>
        <taxon>Pleosporales</taxon>
        <taxon>Massarineae</taxon>
        <taxon>Massarinaceae</taxon>
        <taxon>Byssothecium</taxon>
    </lineage>
</organism>
<dbReference type="PANTHER" id="PTHR13314">
    <property type="entry name" value="CALCIUM CHANNEL FLOWER HOMOLOG"/>
    <property type="match status" value="1"/>
</dbReference>
<keyword evidence="7 8" id="KW-0472">Membrane</keyword>
<name>A0A6A5TPJ6_9PLEO</name>
<keyword evidence="5 8" id="KW-1133">Transmembrane helix</keyword>
<dbReference type="EMBL" id="ML977003">
    <property type="protein sequence ID" value="KAF1953612.1"/>
    <property type="molecule type" value="Genomic_DNA"/>
</dbReference>
<dbReference type="GO" id="GO:0000139">
    <property type="term" value="C:Golgi membrane"/>
    <property type="evidence" value="ECO:0007669"/>
    <property type="project" value="UniProtKB-SubCell"/>
</dbReference>
<dbReference type="PANTHER" id="PTHR13314:SF2">
    <property type="entry name" value="CALCIUM CHANNEL FLOWER HOMOLOG"/>
    <property type="match status" value="1"/>
</dbReference>
<gene>
    <name evidence="9" type="ORF">CC80DRAFT_142284</name>
</gene>